<dbReference type="PIRSF" id="PIRSF009320">
    <property type="entry name" value="Nuc_binding_HP_1000"/>
    <property type="match status" value="1"/>
</dbReference>
<keyword evidence="3" id="KW-1185">Reference proteome</keyword>
<dbReference type="EMBL" id="MDZA01000188">
    <property type="protein sequence ID" value="OGX90163.1"/>
    <property type="molecule type" value="Genomic_DNA"/>
</dbReference>
<dbReference type="OrthoDB" id="9815116at2"/>
<dbReference type="PANTHER" id="PTHR13696:SF99">
    <property type="entry name" value="COBYRINIC ACID AC-DIAMIDE SYNTHASE"/>
    <property type="match status" value="1"/>
</dbReference>
<dbReference type="InterPro" id="IPR050678">
    <property type="entry name" value="DNA_Partitioning_ATPase"/>
</dbReference>
<accession>A0A1G1TH92</accession>
<dbReference type="SUPFAM" id="SSF52540">
    <property type="entry name" value="P-loop containing nucleoside triphosphate hydrolases"/>
    <property type="match status" value="1"/>
</dbReference>
<evidence type="ECO:0000313" key="2">
    <source>
        <dbReference type="EMBL" id="OGX90163.1"/>
    </source>
</evidence>
<evidence type="ECO:0000259" key="1">
    <source>
        <dbReference type="Pfam" id="PF13614"/>
    </source>
</evidence>
<dbReference type="InterPro" id="IPR025669">
    <property type="entry name" value="AAA_dom"/>
</dbReference>
<dbReference type="Pfam" id="PF13614">
    <property type="entry name" value="AAA_31"/>
    <property type="match status" value="1"/>
</dbReference>
<gene>
    <name evidence="2" type="ORF">BEN49_07345</name>
</gene>
<reference evidence="2 3" key="1">
    <citation type="submission" date="2016-08" db="EMBL/GenBank/DDBJ databases">
        <title>Hymenobacter coccineus sp. nov., Hymenobacter lapidarius sp. nov. and Hymenobacter glacialis sp. nov., isolated from Antarctic soil.</title>
        <authorList>
            <person name="Sedlacek I."/>
            <person name="Kralova S."/>
            <person name="Kyrova K."/>
            <person name="Maslanova I."/>
            <person name="Stankova E."/>
            <person name="Vrbovska V."/>
            <person name="Nemec M."/>
            <person name="Bartak M."/>
            <person name="Svec P."/>
            <person name="Busse H.-J."/>
            <person name="Pantucek R."/>
        </authorList>
    </citation>
    <scope>NUCLEOTIDE SEQUENCE [LARGE SCALE GENOMIC DNA]</scope>
    <source>
        <strain evidence="2 3">CCM 8649</strain>
    </source>
</reference>
<protein>
    <recommendedName>
        <fullName evidence="1">AAA domain-containing protein</fullName>
    </recommendedName>
</protein>
<feature type="domain" description="AAA" evidence="1">
    <location>
        <begin position="1"/>
        <end position="173"/>
    </location>
</feature>
<dbReference type="AlphaFoldDB" id="A0A1G1TH92"/>
<comment type="caution">
    <text evidence="2">The sequence shown here is derived from an EMBL/GenBank/DDBJ whole genome shotgun (WGS) entry which is preliminary data.</text>
</comment>
<dbReference type="Gene3D" id="3.40.50.300">
    <property type="entry name" value="P-loop containing nucleotide triphosphate hydrolases"/>
    <property type="match status" value="1"/>
</dbReference>
<proteinExistence type="predicted"/>
<name>A0A1G1TH92_9BACT</name>
<dbReference type="RefSeq" id="WP_070743703.1">
    <property type="nucleotide sequence ID" value="NZ_MDZA01000188.1"/>
</dbReference>
<dbReference type="Proteomes" id="UP000177506">
    <property type="component" value="Unassembled WGS sequence"/>
</dbReference>
<dbReference type="FunFam" id="3.40.50.300:FF:000285">
    <property type="entry name" value="Sporulation initiation inhibitor Soj"/>
    <property type="match status" value="1"/>
</dbReference>
<dbReference type="InterPro" id="IPR027417">
    <property type="entry name" value="P-loop_NTPase"/>
</dbReference>
<dbReference type="CDD" id="cd02042">
    <property type="entry name" value="ParAB_family"/>
    <property type="match status" value="1"/>
</dbReference>
<sequence length="253" mass="28237">MKIITFANHKGGVGKTTSTLNVAQTLVRDGRKVLLVDCDAQGNLTQSLRLPATYPDLGLVLSKKATLAEVVVPLNDKLSLVAATAELDFLEKVLAQQFGYEHILRTGLEPLHNQFDYCLLDTPPRLSALTYAALVASDRVFIPCQPEFYGYTGLTNLLDACARVSEHFNPQLRVGGLFFTKYSPKYRRRLHHEIVELIGERYAAEQLVLNTTIRENVSLAEAQIQQESIYHWAPASNGAHDYEALTREILARL</sequence>
<dbReference type="PANTHER" id="PTHR13696">
    <property type="entry name" value="P-LOOP CONTAINING NUCLEOSIDE TRIPHOSPHATE HYDROLASE"/>
    <property type="match status" value="1"/>
</dbReference>
<organism evidence="2 3">
    <name type="scientific">Hymenobacter coccineus</name>
    <dbReference type="NCBI Taxonomy" id="1908235"/>
    <lineage>
        <taxon>Bacteria</taxon>
        <taxon>Pseudomonadati</taxon>
        <taxon>Bacteroidota</taxon>
        <taxon>Cytophagia</taxon>
        <taxon>Cytophagales</taxon>
        <taxon>Hymenobacteraceae</taxon>
        <taxon>Hymenobacter</taxon>
    </lineage>
</organism>
<evidence type="ECO:0000313" key="3">
    <source>
        <dbReference type="Proteomes" id="UP000177506"/>
    </source>
</evidence>